<evidence type="ECO:0008006" key="5">
    <source>
        <dbReference type="Google" id="ProtNLM"/>
    </source>
</evidence>
<evidence type="ECO:0000313" key="3">
    <source>
        <dbReference type="EMBL" id="CBH11318.1"/>
    </source>
</evidence>
<name>C9ZPJ0_TRYB9</name>
<dbReference type="KEGG" id="tbg:TbgDal_V4570"/>
<gene>
    <name evidence="3" type="ORF">TbgDal_V4570</name>
</gene>
<sequence length="102" mass="12023">MLFCLALLCSSLPRFNSAPKIWDGKRNEGRVDRHILFFLISLNIFLSFYFASQNLFFCISYSYINLTSPYSLGRRQRKHKEKGKKEKERGVSTSFCLTFKHE</sequence>
<keyword evidence="1" id="KW-0472">Membrane</keyword>
<keyword evidence="1" id="KW-0812">Transmembrane</keyword>
<dbReference type="EMBL" id="FN554968">
    <property type="protein sequence ID" value="CBH11318.1"/>
    <property type="molecule type" value="Genomic_DNA"/>
</dbReference>
<dbReference type="RefSeq" id="XP_011773605.1">
    <property type="nucleotide sequence ID" value="XM_011775303.1"/>
</dbReference>
<reference evidence="4" key="1">
    <citation type="journal article" date="2010" name="PLoS Negl. Trop. Dis.">
        <title>The genome sequence of Trypanosoma brucei gambiense, causative agent of chronic human african trypanosomiasis.</title>
        <authorList>
            <person name="Jackson A.P."/>
            <person name="Sanders M."/>
            <person name="Berry A."/>
            <person name="McQuillan J."/>
            <person name="Aslett M.A."/>
            <person name="Quail M.A."/>
            <person name="Chukualim B."/>
            <person name="Capewell P."/>
            <person name="MacLeod A."/>
            <person name="Melville S.E."/>
            <person name="Gibson W."/>
            <person name="Barry J.D."/>
            <person name="Berriman M."/>
            <person name="Hertz-Fowler C."/>
        </authorList>
    </citation>
    <scope>NUCLEOTIDE SEQUENCE [LARGE SCALE GENOMIC DNA]</scope>
    <source>
        <strain evidence="4">MHOM/CI/86/DAL972</strain>
    </source>
</reference>
<keyword evidence="2" id="KW-0732">Signal</keyword>
<evidence type="ECO:0000256" key="2">
    <source>
        <dbReference type="SAM" id="SignalP"/>
    </source>
</evidence>
<evidence type="ECO:0000256" key="1">
    <source>
        <dbReference type="SAM" id="Phobius"/>
    </source>
</evidence>
<protein>
    <recommendedName>
        <fullName evidence="5">T. brucei spp.-specific protein</fullName>
    </recommendedName>
</protein>
<dbReference type="GeneID" id="23861466"/>
<feature type="transmembrane region" description="Helical" evidence="1">
    <location>
        <begin position="33"/>
        <end position="51"/>
    </location>
</feature>
<feature type="chain" id="PRO_5003005566" description="T. brucei spp.-specific protein" evidence="2">
    <location>
        <begin position="18"/>
        <end position="102"/>
    </location>
</feature>
<dbReference type="AlphaFoldDB" id="C9ZPJ0"/>
<feature type="signal peptide" evidence="2">
    <location>
        <begin position="1"/>
        <end position="17"/>
    </location>
</feature>
<dbReference type="Proteomes" id="UP000002316">
    <property type="component" value="Chromosome 5"/>
</dbReference>
<proteinExistence type="predicted"/>
<organism evidence="3 4">
    <name type="scientific">Trypanosoma brucei gambiense (strain MHOM/CI/86/DAL972)</name>
    <dbReference type="NCBI Taxonomy" id="679716"/>
    <lineage>
        <taxon>Eukaryota</taxon>
        <taxon>Discoba</taxon>
        <taxon>Euglenozoa</taxon>
        <taxon>Kinetoplastea</taxon>
        <taxon>Metakinetoplastina</taxon>
        <taxon>Trypanosomatida</taxon>
        <taxon>Trypanosomatidae</taxon>
        <taxon>Trypanosoma</taxon>
    </lineage>
</organism>
<accession>C9ZPJ0</accession>
<keyword evidence="1" id="KW-1133">Transmembrane helix</keyword>
<evidence type="ECO:0000313" key="4">
    <source>
        <dbReference type="Proteomes" id="UP000002316"/>
    </source>
</evidence>